<dbReference type="Proteomes" id="UP000613840">
    <property type="component" value="Unassembled WGS sequence"/>
</dbReference>
<feature type="region of interest" description="Disordered" evidence="2">
    <location>
        <begin position="50"/>
        <end position="83"/>
    </location>
</feature>
<accession>A0A917W079</accession>
<dbReference type="EMBL" id="BMMZ01000001">
    <property type="protein sequence ID" value="GGL46263.1"/>
    <property type="molecule type" value="Genomic_DNA"/>
</dbReference>
<evidence type="ECO:0000256" key="1">
    <source>
        <dbReference type="ARBA" id="ARBA00022801"/>
    </source>
</evidence>
<dbReference type="PANTHER" id="PTHR43736">
    <property type="entry name" value="ADP-RIBOSE PYROPHOSPHATASE"/>
    <property type="match status" value="1"/>
</dbReference>
<dbReference type="PROSITE" id="PS51462">
    <property type="entry name" value="NUDIX"/>
    <property type="match status" value="1"/>
</dbReference>
<dbReference type="AlphaFoldDB" id="A0A917W079"/>
<evidence type="ECO:0000313" key="4">
    <source>
        <dbReference type="EMBL" id="GGL46263.1"/>
    </source>
</evidence>
<sequence>MRIVGQDRSGQILAEFDLGHGEDPTEQFRIRGFRTVQALTAVGADGDLTISWRVEPDPGPTPVPQAPTTREDVPPPEPGADGAEAVRRQRVAAYAWVESSRGILASEFYRPAPVGRWGLPGGGIDPGEEPVDAVHREVMEETSQTIDLGELVGVDTGHWIGHSPTGVLEDFHAVRIIYRAHCPEPTDPVVIDVGGTTSAATWFPYDSWPDQPWNPNWLEIVTRLFG</sequence>
<dbReference type="Gene3D" id="3.90.79.10">
    <property type="entry name" value="Nucleoside Triphosphate Pyrophosphohydrolase"/>
    <property type="match status" value="1"/>
</dbReference>
<protein>
    <recommendedName>
        <fullName evidence="3">Nudix hydrolase domain-containing protein</fullName>
    </recommendedName>
</protein>
<dbReference type="RefSeq" id="WP_188893159.1">
    <property type="nucleotide sequence ID" value="NZ_BMMZ01000001.1"/>
</dbReference>
<evidence type="ECO:0000313" key="5">
    <source>
        <dbReference type="Proteomes" id="UP000613840"/>
    </source>
</evidence>
<gene>
    <name evidence="4" type="ORF">GCM10011575_00270</name>
</gene>
<dbReference type="InterPro" id="IPR015797">
    <property type="entry name" value="NUDIX_hydrolase-like_dom_sf"/>
</dbReference>
<evidence type="ECO:0000256" key="2">
    <source>
        <dbReference type="SAM" id="MobiDB-lite"/>
    </source>
</evidence>
<name>A0A917W079_9ACTN</name>
<dbReference type="PANTHER" id="PTHR43736:SF2">
    <property type="entry name" value="MUTT_NUDIX FAMILY PROTEIN"/>
    <property type="match status" value="1"/>
</dbReference>
<evidence type="ECO:0000259" key="3">
    <source>
        <dbReference type="PROSITE" id="PS51462"/>
    </source>
</evidence>
<keyword evidence="1" id="KW-0378">Hydrolase</keyword>
<dbReference type="CDD" id="cd02883">
    <property type="entry name" value="NUDIX_Hydrolase"/>
    <property type="match status" value="1"/>
</dbReference>
<reference evidence="4" key="2">
    <citation type="submission" date="2020-09" db="EMBL/GenBank/DDBJ databases">
        <authorList>
            <person name="Sun Q."/>
            <person name="Zhou Y."/>
        </authorList>
    </citation>
    <scope>NUCLEOTIDE SEQUENCE</scope>
    <source>
        <strain evidence="4">CGMCC 4.7306</strain>
    </source>
</reference>
<keyword evidence="5" id="KW-1185">Reference proteome</keyword>
<comment type="caution">
    <text evidence="4">The sequence shown here is derived from an EMBL/GenBank/DDBJ whole genome shotgun (WGS) entry which is preliminary data.</text>
</comment>
<dbReference type="Pfam" id="PF00293">
    <property type="entry name" value="NUDIX"/>
    <property type="match status" value="1"/>
</dbReference>
<organism evidence="4 5">
    <name type="scientific">Microlunatus endophyticus</name>
    <dbReference type="NCBI Taxonomy" id="1716077"/>
    <lineage>
        <taxon>Bacteria</taxon>
        <taxon>Bacillati</taxon>
        <taxon>Actinomycetota</taxon>
        <taxon>Actinomycetes</taxon>
        <taxon>Propionibacteriales</taxon>
        <taxon>Propionibacteriaceae</taxon>
        <taxon>Microlunatus</taxon>
    </lineage>
</organism>
<proteinExistence type="predicted"/>
<feature type="domain" description="Nudix hydrolase" evidence="3">
    <location>
        <begin position="86"/>
        <end position="225"/>
    </location>
</feature>
<dbReference type="InterPro" id="IPR000086">
    <property type="entry name" value="NUDIX_hydrolase_dom"/>
</dbReference>
<dbReference type="InterPro" id="IPR020476">
    <property type="entry name" value="Nudix_hydrolase"/>
</dbReference>
<reference evidence="4" key="1">
    <citation type="journal article" date="2014" name="Int. J. Syst. Evol. Microbiol.">
        <title>Complete genome sequence of Corynebacterium casei LMG S-19264T (=DSM 44701T), isolated from a smear-ripened cheese.</title>
        <authorList>
            <consortium name="US DOE Joint Genome Institute (JGI-PGF)"/>
            <person name="Walter F."/>
            <person name="Albersmeier A."/>
            <person name="Kalinowski J."/>
            <person name="Ruckert C."/>
        </authorList>
    </citation>
    <scope>NUCLEOTIDE SEQUENCE</scope>
    <source>
        <strain evidence="4">CGMCC 4.7306</strain>
    </source>
</reference>
<dbReference type="PRINTS" id="PR00502">
    <property type="entry name" value="NUDIXFAMILY"/>
</dbReference>
<dbReference type="SUPFAM" id="SSF55811">
    <property type="entry name" value="Nudix"/>
    <property type="match status" value="1"/>
</dbReference>
<dbReference type="GO" id="GO:0016787">
    <property type="term" value="F:hydrolase activity"/>
    <property type="evidence" value="ECO:0007669"/>
    <property type="project" value="UniProtKB-KW"/>
</dbReference>